<reference evidence="2" key="2">
    <citation type="submission" date="2020-11" db="EMBL/GenBank/DDBJ databases">
        <authorList>
            <person name="Cecchin M."/>
            <person name="Marcolungo L."/>
            <person name="Rossato M."/>
            <person name="Girolomoni L."/>
            <person name="Cosentino E."/>
            <person name="Cuine S."/>
            <person name="Li-Beisson Y."/>
            <person name="Delledonne M."/>
            <person name="Ballottari M."/>
        </authorList>
    </citation>
    <scope>NUCLEOTIDE SEQUENCE</scope>
    <source>
        <strain evidence="2">211/11P</strain>
        <tissue evidence="2">Whole cell</tissue>
    </source>
</reference>
<gene>
    <name evidence="2" type="ORF">D9Q98_001744</name>
</gene>
<dbReference type="OrthoDB" id="2013972at2759"/>
<dbReference type="AlphaFoldDB" id="A0A9D4TUY0"/>
<dbReference type="GO" id="GO:0008757">
    <property type="term" value="F:S-adenosylmethionine-dependent methyltransferase activity"/>
    <property type="evidence" value="ECO:0007669"/>
    <property type="project" value="InterPro"/>
</dbReference>
<dbReference type="Pfam" id="PF08241">
    <property type="entry name" value="Methyltransf_11"/>
    <property type="match status" value="1"/>
</dbReference>
<name>A0A9D4TUY0_CHLVU</name>
<dbReference type="InterPro" id="IPR029063">
    <property type="entry name" value="SAM-dependent_MTases_sf"/>
</dbReference>
<comment type="caution">
    <text evidence="2">The sequence shown here is derived from an EMBL/GenBank/DDBJ whole genome shotgun (WGS) entry which is preliminary data.</text>
</comment>
<dbReference type="CDD" id="cd02440">
    <property type="entry name" value="AdoMet_MTases"/>
    <property type="match status" value="1"/>
</dbReference>
<dbReference type="Proteomes" id="UP001055712">
    <property type="component" value="Unassembled WGS sequence"/>
</dbReference>
<organism evidence="2 3">
    <name type="scientific">Chlorella vulgaris</name>
    <name type="common">Green alga</name>
    <dbReference type="NCBI Taxonomy" id="3077"/>
    <lineage>
        <taxon>Eukaryota</taxon>
        <taxon>Viridiplantae</taxon>
        <taxon>Chlorophyta</taxon>
        <taxon>core chlorophytes</taxon>
        <taxon>Trebouxiophyceae</taxon>
        <taxon>Chlorellales</taxon>
        <taxon>Chlorellaceae</taxon>
        <taxon>Chlorella clade</taxon>
        <taxon>Chlorella</taxon>
    </lineage>
</organism>
<dbReference type="SUPFAM" id="SSF53335">
    <property type="entry name" value="S-adenosyl-L-methionine-dependent methyltransferases"/>
    <property type="match status" value="1"/>
</dbReference>
<accession>A0A9D4TUY0</accession>
<dbReference type="InterPro" id="IPR013216">
    <property type="entry name" value="Methyltransf_11"/>
</dbReference>
<proteinExistence type="predicted"/>
<sequence length="273" mass="29985">MASTFSTVFLKPARTSSDGSRGLARCGPFVRRLRRGTTTRVQAGAAPREVLDARQRSKLDGSADTQFYGTPRLVHHLDANFRAQLTALYDTKIADGAEVLDLCSSWVSHLPPGRRYSRVVGHGMNAAELAKNERLTEFVVRDLNREPSGWAFADESFDAVLCCASIQYLQQPEAVFAEIQRMLKPGGVAIISFSNRMFYQKAIAAWRDNSDYGRCTLVKSYFAAAGGFGPAEVIKQVQVQPSSNPLAQAQLWAERLFGGGNTDPFFAVVANKL</sequence>
<dbReference type="EMBL" id="SIDB01000002">
    <property type="protein sequence ID" value="KAI3435686.1"/>
    <property type="molecule type" value="Genomic_DNA"/>
</dbReference>
<reference evidence="2" key="1">
    <citation type="journal article" date="2019" name="Plant J.">
        <title>Chlorella vulgaris genome assembly and annotation reveals the molecular basis for metabolic acclimation to high light conditions.</title>
        <authorList>
            <person name="Cecchin M."/>
            <person name="Marcolungo L."/>
            <person name="Rossato M."/>
            <person name="Girolomoni L."/>
            <person name="Cosentino E."/>
            <person name="Cuine S."/>
            <person name="Li-Beisson Y."/>
            <person name="Delledonne M."/>
            <person name="Ballottari M."/>
        </authorList>
    </citation>
    <scope>NUCLEOTIDE SEQUENCE</scope>
    <source>
        <strain evidence="2">211/11P</strain>
    </source>
</reference>
<dbReference type="PANTHER" id="PTHR43036:SF2">
    <property type="entry name" value="OS04G0481300 PROTEIN"/>
    <property type="match status" value="1"/>
</dbReference>
<evidence type="ECO:0000313" key="2">
    <source>
        <dbReference type="EMBL" id="KAI3435686.1"/>
    </source>
</evidence>
<evidence type="ECO:0000259" key="1">
    <source>
        <dbReference type="Pfam" id="PF08241"/>
    </source>
</evidence>
<feature type="domain" description="Methyltransferase type 11" evidence="1">
    <location>
        <begin position="126"/>
        <end position="191"/>
    </location>
</feature>
<dbReference type="Gene3D" id="3.40.50.150">
    <property type="entry name" value="Vaccinia Virus protein VP39"/>
    <property type="match status" value="1"/>
</dbReference>
<protein>
    <recommendedName>
        <fullName evidence="1">Methyltransferase type 11 domain-containing protein</fullName>
    </recommendedName>
</protein>
<keyword evidence="3" id="KW-1185">Reference proteome</keyword>
<evidence type="ECO:0000313" key="3">
    <source>
        <dbReference type="Proteomes" id="UP001055712"/>
    </source>
</evidence>
<dbReference type="PANTHER" id="PTHR43036">
    <property type="entry name" value="OSJNBB0011N17.9 PROTEIN"/>
    <property type="match status" value="1"/>
</dbReference>